<sequence>MGTGTWTSWWPLINADRTRARRILCSTVGEKMSFSCFHSVNDSAGFY</sequence>
<dbReference type="AlphaFoldDB" id="F6WXW3"/>
<dbReference type="InParanoid" id="F6WXW3"/>
<evidence type="ECO:0000313" key="2">
    <source>
        <dbReference type="Proteomes" id="UP000008144"/>
    </source>
</evidence>
<evidence type="ECO:0000313" key="1">
    <source>
        <dbReference type="Ensembl" id="ENSCINP00000019040.3"/>
    </source>
</evidence>
<reference evidence="1" key="2">
    <citation type="submission" date="2025-08" db="UniProtKB">
        <authorList>
            <consortium name="Ensembl"/>
        </authorList>
    </citation>
    <scope>IDENTIFICATION</scope>
</reference>
<dbReference type="HOGENOM" id="CLU_3175135_0_0_1"/>
<name>F6WXW3_CIOIN</name>
<reference evidence="2" key="1">
    <citation type="journal article" date="2002" name="Science">
        <title>The draft genome of Ciona intestinalis: insights into chordate and vertebrate origins.</title>
        <authorList>
            <person name="Dehal P."/>
            <person name="Satou Y."/>
            <person name="Campbell R.K."/>
            <person name="Chapman J."/>
            <person name="Degnan B."/>
            <person name="De Tomaso A."/>
            <person name="Davidson B."/>
            <person name="Di Gregorio A."/>
            <person name="Gelpke M."/>
            <person name="Goodstein D.M."/>
            <person name="Harafuji N."/>
            <person name="Hastings K.E."/>
            <person name="Ho I."/>
            <person name="Hotta K."/>
            <person name="Huang W."/>
            <person name="Kawashima T."/>
            <person name="Lemaire P."/>
            <person name="Martinez D."/>
            <person name="Meinertzhagen I.A."/>
            <person name="Necula S."/>
            <person name="Nonaka M."/>
            <person name="Putnam N."/>
            <person name="Rash S."/>
            <person name="Saiga H."/>
            <person name="Satake M."/>
            <person name="Terry A."/>
            <person name="Yamada L."/>
            <person name="Wang H.G."/>
            <person name="Awazu S."/>
            <person name="Azumi K."/>
            <person name="Boore J."/>
            <person name="Branno M."/>
            <person name="Chin-Bow S."/>
            <person name="DeSantis R."/>
            <person name="Doyle S."/>
            <person name="Francino P."/>
            <person name="Keys D.N."/>
            <person name="Haga S."/>
            <person name="Hayashi H."/>
            <person name="Hino K."/>
            <person name="Imai K.S."/>
            <person name="Inaba K."/>
            <person name="Kano S."/>
            <person name="Kobayashi K."/>
            <person name="Kobayashi M."/>
            <person name="Lee B.I."/>
            <person name="Makabe K.W."/>
            <person name="Manohar C."/>
            <person name="Matassi G."/>
            <person name="Medina M."/>
            <person name="Mochizuki Y."/>
            <person name="Mount S."/>
            <person name="Morishita T."/>
            <person name="Miura S."/>
            <person name="Nakayama A."/>
            <person name="Nishizaka S."/>
            <person name="Nomoto H."/>
            <person name="Ohta F."/>
            <person name="Oishi K."/>
            <person name="Rigoutsos I."/>
            <person name="Sano M."/>
            <person name="Sasaki A."/>
            <person name="Sasakura Y."/>
            <person name="Shoguchi E."/>
            <person name="Shin-i T."/>
            <person name="Spagnuolo A."/>
            <person name="Stainier D."/>
            <person name="Suzuki M.M."/>
            <person name="Tassy O."/>
            <person name="Takatori N."/>
            <person name="Tokuoka M."/>
            <person name="Yagi K."/>
            <person name="Yoshizaki F."/>
            <person name="Wada S."/>
            <person name="Zhang C."/>
            <person name="Hyatt P.D."/>
            <person name="Larimer F."/>
            <person name="Detter C."/>
            <person name="Doggett N."/>
            <person name="Glavina T."/>
            <person name="Hawkins T."/>
            <person name="Richardson P."/>
            <person name="Lucas S."/>
            <person name="Kohara Y."/>
            <person name="Levine M."/>
            <person name="Satoh N."/>
            <person name="Rokhsar D.S."/>
        </authorList>
    </citation>
    <scope>NUCLEOTIDE SEQUENCE [LARGE SCALE GENOMIC DNA]</scope>
</reference>
<keyword evidence="2" id="KW-1185">Reference proteome</keyword>
<protein>
    <submittedName>
        <fullName evidence="1">Uncharacterized protein</fullName>
    </submittedName>
</protein>
<proteinExistence type="predicted"/>
<reference evidence="1" key="3">
    <citation type="submission" date="2025-09" db="UniProtKB">
        <authorList>
            <consortium name="Ensembl"/>
        </authorList>
    </citation>
    <scope>IDENTIFICATION</scope>
</reference>
<accession>F6WXW3</accession>
<dbReference type="Proteomes" id="UP000008144">
    <property type="component" value="Unassembled WGS sequence"/>
</dbReference>
<organism evidence="1 2">
    <name type="scientific">Ciona intestinalis</name>
    <name type="common">Transparent sea squirt</name>
    <name type="synonym">Ascidia intestinalis</name>
    <dbReference type="NCBI Taxonomy" id="7719"/>
    <lineage>
        <taxon>Eukaryota</taxon>
        <taxon>Metazoa</taxon>
        <taxon>Chordata</taxon>
        <taxon>Tunicata</taxon>
        <taxon>Ascidiacea</taxon>
        <taxon>Phlebobranchia</taxon>
        <taxon>Cionidae</taxon>
        <taxon>Ciona</taxon>
    </lineage>
</organism>
<dbReference type="Ensembl" id="ENSCINT00000019040.3">
    <property type="protein sequence ID" value="ENSCINP00000019040.3"/>
    <property type="gene ID" value="ENSCING00000009371.3"/>
</dbReference>